<organism evidence="6 7">
    <name type="scientific">Phyllosticta citricarpa</name>
    <dbReference type="NCBI Taxonomy" id="55181"/>
    <lineage>
        <taxon>Eukaryota</taxon>
        <taxon>Fungi</taxon>
        <taxon>Dikarya</taxon>
        <taxon>Ascomycota</taxon>
        <taxon>Pezizomycotina</taxon>
        <taxon>Dothideomycetes</taxon>
        <taxon>Dothideomycetes incertae sedis</taxon>
        <taxon>Botryosphaeriales</taxon>
        <taxon>Phyllostictaceae</taxon>
        <taxon>Phyllosticta</taxon>
    </lineage>
</organism>
<comment type="similarity">
    <text evidence="1">Belongs to the ketopantoate reductase family.</text>
</comment>
<keyword evidence="7" id="KW-1185">Reference proteome</keyword>
<accession>A0ABR1LYI1</accession>
<feature type="domain" description="Ketopantoate reductase C-terminal" evidence="5">
    <location>
        <begin position="205"/>
        <end position="329"/>
    </location>
</feature>
<dbReference type="InterPro" id="IPR013328">
    <property type="entry name" value="6PGD_dom2"/>
</dbReference>
<dbReference type="SUPFAM" id="SSF51735">
    <property type="entry name" value="NAD(P)-binding Rossmann-fold domains"/>
    <property type="match status" value="1"/>
</dbReference>
<name>A0ABR1LYI1_9PEZI</name>
<dbReference type="EMBL" id="JBBPDW010000027">
    <property type="protein sequence ID" value="KAK7540253.1"/>
    <property type="molecule type" value="Genomic_DNA"/>
</dbReference>
<evidence type="ECO:0000313" key="6">
    <source>
        <dbReference type="EMBL" id="KAK7540253.1"/>
    </source>
</evidence>
<dbReference type="NCBIfam" id="TIGR00745">
    <property type="entry name" value="apbA_panE"/>
    <property type="match status" value="1"/>
</dbReference>
<evidence type="ECO:0000313" key="7">
    <source>
        <dbReference type="Proteomes" id="UP001365128"/>
    </source>
</evidence>
<dbReference type="PANTHER" id="PTHR21708">
    <property type="entry name" value="PROBABLE 2-DEHYDROPANTOATE 2-REDUCTASE"/>
    <property type="match status" value="1"/>
</dbReference>
<protein>
    <submittedName>
        <fullName evidence="6">2-dehydropantoate 2-reductase family protein</fullName>
    </submittedName>
</protein>
<dbReference type="Gene3D" id="1.10.1040.10">
    <property type="entry name" value="N-(1-d-carboxylethyl)-l-norvaline Dehydrogenase, domain 2"/>
    <property type="match status" value="1"/>
</dbReference>
<evidence type="ECO:0000259" key="5">
    <source>
        <dbReference type="Pfam" id="PF08546"/>
    </source>
</evidence>
<evidence type="ECO:0000256" key="3">
    <source>
        <dbReference type="ARBA" id="ARBA00023002"/>
    </source>
</evidence>
<gene>
    <name evidence="6" type="ORF">IWX46DRAFT_529569</name>
</gene>
<dbReference type="PANTHER" id="PTHR21708:SF30">
    <property type="entry name" value="2-DEHYDROPANTOATE 2-REDUCTASE-RELATED"/>
    <property type="match status" value="1"/>
</dbReference>
<keyword evidence="2" id="KW-0521">NADP</keyword>
<evidence type="ECO:0000259" key="4">
    <source>
        <dbReference type="Pfam" id="PF02558"/>
    </source>
</evidence>
<evidence type="ECO:0000256" key="2">
    <source>
        <dbReference type="ARBA" id="ARBA00022857"/>
    </source>
</evidence>
<dbReference type="InterPro" id="IPR036291">
    <property type="entry name" value="NAD(P)-bd_dom_sf"/>
</dbReference>
<dbReference type="Pfam" id="PF02558">
    <property type="entry name" value="ApbA"/>
    <property type="match status" value="1"/>
</dbReference>
<reference evidence="6 7" key="1">
    <citation type="submission" date="2024-04" db="EMBL/GenBank/DDBJ databases">
        <title>Phyllosticta paracitricarpa is synonymous to the EU quarantine fungus P. citricarpa based on phylogenomic analyses.</title>
        <authorList>
            <consortium name="Lawrence Berkeley National Laboratory"/>
            <person name="Van Ingen-Buijs V.A."/>
            <person name="Van Westerhoven A.C."/>
            <person name="Haridas S."/>
            <person name="Skiadas P."/>
            <person name="Martin F."/>
            <person name="Groenewald J.Z."/>
            <person name="Crous P.W."/>
            <person name="Seidl M.F."/>
        </authorList>
    </citation>
    <scope>NUCLEOTIDE SEQUENCE [LARGE SCALE GENOMIC DNA]</scope>
    <source>
        <strain evidence="6 7">CBS 122670</strain>
    </source>
</reference>
<dbReference type="Pfam" id="PF08546">
    <property type="entry name" value="ApbA_C"/>
    <property type="match status" value="1"/>
</dbReference>
<dbReference type="InterPro" id="IPR013752">
    <property type="entry name" value="KPA_reductase"/>
</dbReference>
<keyword evidence="3" id="KW-0560">Oxidoreductase</keyword>
<dbReference type="Proteomes" id="UP001365128">
    <property type="component" value="Unassembled WGS sequence"/>
</dbReference>
<dbReference type="Gene3D" id="3.40.50.720">
    <property type="entry name" value="NAD(P)-binding Rossmann-like Domain"/>
    <property type="match status" value="1"/>
</dbReference>
<comment type="caution">
    <text evidence="6">The sequence shown here is derived from an EMBL/GenBank/DDBJ whole genome shotgun (WGS) entry which is preliminary data.</text>
</comment>
<dbReference type="InterPro" id="IPR013332">
    <property type="entry name" value="KPR_N"/>
</dbReference>
<sequence length="351" mass="37886">MGSQQKKSNVLLIGSGGVGTIAAVNLEVGGFAEVTAVLRSNHDAVVKNGFHIKSCDHGVLSGWRPSKIVKSIPNVQKENLPPYDYVVMSTKNVPDVPPTAVDLVKPAITPHHTTIVLIQNGLNIEKPFFAAFPNNAVLSGVSLIGSHEVSHGVIEHDDNDRLVLGPFRNPQLDAAHEERVAKEFARIYGAGGKTNCTYTADVGFSRWKKLVYNACLNSICAITGLDTGRIRLADGALDALVRPAMREICAAAKKAGYDLPPDVIEETIDMDPLTMYLPPSMLNDLRKVSTQGNFIEAENILGEPLREAEALGVPTPTLKVLYGILKAIQWRAKEARGQVEIPPKGDFVAQS</sequence>
<dbReference type="InterPro" id="IPR008927">
    <property type="entry name" value="6-PGluconate_DH-like_C_sf"/>
</dbReference>
<dbReference type="InterPro" id="IPR003710">
    <property type="entry name" value="ApbA"/>
</dbReference>
<dbReference type="SUPFAM" id="SSF48179">
    <property type="entry name" value="6-phosphogluconate dehydrogenase C-terminal domain-like"/>
    <property type="match status" value="1"/>
</dbReference>
<evidence type="ECO:0000256" key="1">
    <source>
        <dbReference type="ARBA" id="ARBA00007870"/>
    </source>
</evidence>
<feature type="domain" description="Ketopantoate reductase N-terminal" evidence="4">
    <location>
        <begin position="10"/>
        <end position="168"/>
    </location>
</feature>
<dbReference type="InterPro" id="IPR051402">
    <property type="entry name" value="KPR-Related"/>
</dbReference>
<proteinExistence type="inferred from homology"/>